<dbReference type="InterPro" id="IPR046958">
    <property type="entry name" value="RBK1/2/STUNTED"/>
</dbReference>
<dbReference type="InterPro" id="IPR006016">
    <property type="entry name" value="UspA"/>
</dbReference>
<sequence>MSKSREKIAVGLRLRNDSLELLHWVITTTARPDDHVIALHYLDQSSSTATAAGQKLKVDDARAALLSLLEPYRDLCSARKIKVKVSIVVGESLEQTLVESAVSLQATTLVLGTSGGNRKPWRQTPGSYCSRHAPPGCAVLVVRNKKVLLHKEKGSSPTSSSHCEESNEWSSTLASRTGLLIGSTPNEDEADRASVSVPQQKQGKPSLWKSFSHKRWQSFPSSYRKKNMVISDPILVTPDSSSIELLEIDHEGDVHDASSLLQAAANAKRSWQTFSYKELALATNDFHPENIVGKGGYAKVFKGILPCGRLIAVKKHNRGDASAEKEHDFLIELGIISHVSHPNTATLLGICIENGLHLVFQFSQHGSLQGLLHNPTRGLVLDWGVRYKVAVGVAHGLHYLHESCQRRIIHRDIKASNILLGPDFEPQISDFGLAKWLPDRWTHHTVSPVEGTIGYLAPEYFMHGIVDEKTDVFSYGVLLLELITGRRPVDSDKQNLVLWAKPFLESESINELVDQQLGGVYDTRQMQRAVLTASLCVRQSAVWRPCMSQVLQLLVDEPADTGKAERLSRLVSKSHDFQYSHEEPEEDYGCTDTYQNDMQRHRALLALEIE</sequence>
<dbReference type="PANTHER" id="PTHR47987:SF13">
    <property type="entry name" value="RECEPTOR-LIKE CYTOSOLIC SERINE_THREONINE-PROTEIN KINASE RBK2"/>
    <property type="match status" value="1"/>
</dbReference>
<evidence type="ECO:0000256" key="5">
    <source>
        <dbReference type="ARBA" id="ARBA00022840"/>
    </source>
</evidence>
<evidence type="ECO:0000259" key="8">
    <source>
        <dbReference type="PROSITE" id="PS50011"/>
    </source>
</evidence>
<dbReference type="Gene3D" id="3.30.200.20">
    <property type="entry name" value="Phosphorylase Kinase, domain 1"/>
    <property type="match status" value="1"/>
</dbReference>
<evidence type="ECO:0000256" key="3">
    <source>
        <dbReference type="ARBA" id="ARBA00022741"/>
    </source>
</evidence>
<dbReference type="SUPFAM" id="SSF56112">
    <property type="entry name" value="Protein kinase-like (PK-like)"/>
    <property type="match status" value="1"/>
</dbReference>
<evidence type="ECO:0000256" key="1">
    <source>
        <dbReference type="ARBA" id="ARBA00022527"/>
    </source>
</evidence>
<dbReference type="EMBL" id="OZ020101">
    <property type="protein sequence ID" value="CAK9274788.1"/>
    <property type="molecule type" value="Genomic_DNA"/>
</dbReference>
<dbReference type="InterPro" id="IPR011009">
    <property type="entry name" value="Kinase-like_dom_sf"/>
</dbReference>
<keyword evidence="10" id="KW-1185">Reference proteome</keyword>
<dbReference type="SMART" id="SM00220">
    <property type="entry name" value="S_TKc"/>
    <property type="match status" value="1"/>
</dbReference>
<dbReference type="InterPro" id="IPR000719">
    <property type="entry name" value="Prot_kinase_dom"/>
</dbReference>
<protein>
    <recommendedName>
        <fullName evidence="8">Protein kinase domain-containing protein</fullName>
    </recommendedName>
</protein>
<accession>A0ABP0X6Q7</accession>
<dbReference type="Pfam" id="PF00582">
    <property type="entry name" value="Usp"/>
    <property type="match status" value="1"/>
</dbReference>
<dbReference type="PROSITE" id="PS00108">
    <property type="entry name" value="PROTEIN_KINASE_ST"/>
    <property type="match status" value="1"/>
</dbReference>
<feature type="binding site" evidence="6">
    <location>
        <position position="315"/>
    </location>
    <ligand>
        <name>ATP</name>
        <dbReference type="ChEBI" id="CHEBI:30616"/>
    </ligand>
</feature>
<keyword evidence="4" id="KW-0418">Kinase</keyword>
<dbReference type="Proteomes" id="UP001497444">
    <property type="component" value="Chromosome 6"/>
</dbReference>
<dbReference type="SUPFAM" id="SSF52402">
    <property type="entry name" value="Adenine nucleotide alpha hydrolases-like"/>
    <property type="match status" value="1"/>
</dbReference>
<reference evidence="9" key="1">
    <citation type="submission" date="2024-02" db="EMBL/GenBank/DDBJ databases">
        <authorList>
            <consortium name="ELIXIR-Norway"/>
            <consortium name="Elixir Norway"/>
        </authorList>
    </citation>
    <scope>NUCLEOTIDE SEQUENCE</scope>
</reference>
<dbReference type="Gene3D" id="1.10.510.10">
    <property type="entry name" value="Transferase(Phosphotransferase) domain 1"/>
    <property type="match status" value="1"/>
</dbReference>
<dbReference type="Pfam" id="PF07714">
    <property type="entry name" value="PK_Tyr_Ser-Thr"/>
    <property type="match status" value="1"/>
</dbReference>
<dbReference type="InterPro" id="IPR008271">
    <property type="entry name" value="Ser/Thr_kinase_AS"/>
</dbReference>
<keyword evidence="5 6" id="KW-0067">ATP-binding</keyword>
<name>A0ABP0X6Q7_9BRYO</name>
<keyword evidence="2" id="KW-0808">Transferase</keyword>
<feature type="domain" description="Protein kinase" evidence="8">
    <location>
        <begin position="286"/>
        <end position="578"/>
    </location>
</feature>
<organism evidence="9 10">
    <name type="scientific">Sphagnum jensenii</name>
    <dbReference type="NCBI Taxonomy" id="128206"/>
    <lineage>
        <taxon>Eukaryota</taxon>
        <taxon>Viridiplantae</taxon>
        <taxon>Streptophyta</taxon>
        <taxon>Embryophyta</taxon>
        <taxon>Bryophyta</taxon>
        <taxon>Sphagnophytina</taxon>
        <taxon>Sphagnopsida</taxon>
        <taxon>Sphagnales</taxon>
        <taxon>Sphagnaceae</taxon>
        <taxon>Sphagnum</taxon>
    </lineage>
</organism>
<keyword evidence="3 6" id="KW-0547">Nucleotide-binding</keyword>
<evidence type="ECO:0000256" key="7">
    <source>
        <dbReference type="SAM" id="MobiDB-lite"/>
    </source>
</evidence>
<dbReference type="PROSITE" id="PS50011">
    <property type="entry name" value="PROTEIN_KINASE_DOM"/>
    <property type="match status" value="1"/>
</dbReference>
<evidence type="ECO:0000313" key="9">
    <source>
        <dbReference type="EMBL" id="CAK9274788.1"/>
    </source>
</evidence>
<dbReference type="Gene3D" id="3.40.50.620">
    <property type="entry name" value="HUPs"/>
    <property type="match status" value="1"/>
</dbReference>
<gene>
    <name evidence="9" type="ORF">CSSPJE1EN1_LOCUS20266</name>
</gene>
<evidence type="ECO:0000256" key="2">
    <source>
        <dbReference type="ARBA" id="ARBA00022679"/>
    </source>
</evidence>
<proteinExistence type="predicted"/>
<dbReference type="InterPro" id="IPR017441">
    <property type="entry name" value="Protein_kinase_ATP_BS"/>
</dbReference>
<dbReference type="PROSITE" id="PS00107">
    <property type="entry name" value="PROTEIN_KINASE_ATP"/>
    <property type="match status" value="1"/>
</dbReference>
<evidence type="ECO:0000313" key="10">
    <source>
        <dbReference type="Proteomes" id="UP001497444"/>
    </source>
</evidence>
<evidence type="ECO:0000256" key="4">
    <source>
        <dbReference type="ARBA" id="ARBA00022777"/>
    </source>
</evidence>
<dbReference type="InterPro" id="IPR001245">
    <property type="entry name" value="Ser-Thr/Tyr_kinase_cat_dom"/>
</dbReference>
<dbReference type="InterPro" id="IPR014729">
    <property type="entry name" value="Rossmann-like_a/b/a_fold"/>
</dbReference>
<feature type="region of interest" description="Disordered" evidence="7">
    <location>
        <begin position="180"/>
        <end position="209"/>
    </location>
</feature>
<keyword evidence="1" id="KW-0723">Serine/threonine-protein kinase</keyword>
<dbReference type="PANTHER" id="PTHR47987">
    <property type="entry name" value="OS08G0249100 PROTEIN"/>
    <property type="match status" value="1"/>
</dbReference>
<evidence type="ECO:0000256" key="6">
    <source>
        <dbReference type="PROSITE-ProRule" id="PRU10141"/>
    </source>
</evidence>